<dbReference type="InterPro" id="IPR026591">
    <property type="entry name" value="Sirtuin_cat_small_dom_sf"/>
</dbReference>
<dbReference type="CDD" id="cd01412">
    <property type="entry name" value="SIRT5_Af1_CobB"/>
    <property type="match status" value="1"/>
</dbReference>
<feature type="binding site" evidence="3 4">
    <location>
        <position position="153"/>
    </location>
    <ligand>
        <name>Zn(2+)</name>
        <dbReference type="ChEBI" id="CHEBI:29105"/>
    </ligand>
</feature>
<dbReference type="NCBIfam" id="NF001753">
    <property type="entry name" value="PRK00481.1-3"/>
    <property type="match status" value="1"/>
</dbReference>
<dbReference type="GO" id="GO:0008270">
    <property type="term" value="F:zinc ion binding"/>
    <property type="evidence" value="ECO:0007669"/>
    <property type="project" value="UniProtKB-UniRule"/>
</dbReference>
<feature type="binding site" evidence="3">
    <location>
        <begin position="216"/>
        <end position="218"/>
    </location>
    <ligand>
        <name>NAD(+)</name>
        <dbReference type="ChEBI" id="CHEBI:57540"/>
    </ligand>
</feature>
<feature type="binding site" evidence="3 4">
    <location>
        <position position="150"/>
    </location>
    <ligand>
        <name>Zn(2+)</name>
        <dbReference type="ChEBI" id="CHEBI:29105"/>
    </ligand>
</feature>
<feature type="active site" description="Proton acceptor" evidence="3 4">
    <location>
        <position position="119"/>
    </location>
</feature>
<feature type="binding site" evidence="3">
    <location>
        <begin position="190"/>
        <end position="192"/>
    </location>
    <ligand>
        <name>NAD(+)</name>
        <dbReference type="ChEBI" id="CHEBI:57540"/>
    </ligand>
</feature>
<dbReference type="HAMAP" id="MF_01121">
    <property type="entry name" value="Sirtuin_ClassIII"/>
    <property type="match status" value="1"/>
</dbReference>
<comment type="catalytic activity">
    <reaction evidence="3">
        <text>N(6)-acetyl-L-lysyl-[protein] + NAD(+) + H2O = 2''-O-acetyl-ADP-D-ribose + nicotinamide + L-lysyl-[protein]</text>
        <dbReference type="Rhea" id="RHEA:43636"/>
        <dbReference type="Rhea" id="RHEA-COMP:9752"/>
        <dbReference type="Rhea" id="RHEA-COMP:10731"/>
        <dbReference type="ChEBI" id="CHEBI:15377"/>
        <dbReference type="ChEBI" id="CHEBI:17154"/>
        <dbReference type="ChEBI" id="CHEBI:29969"/>
        <dbReference type="ChEBI" id="CHEBI:57540"/>
        <dbReference type="ChEBI" id="CHEBI:61930"/>
        <dbReference type="ChEBI" id="CHEBI:83767"/>
        <dbReference type="EC" id="2.3.1.286"/>
    </reaction>
</comment>
<organism evidence="6">
    <name type="scientific">Rhodothermus marinus</name>
    <name type="common">Rhodothermus obamensis</name>
    <dbReference type="NCBI Taxonomy" id="29549"/>
    <lineage>
        <taxon>Bacteria</taxon>
        <taxon>Pseudomonadati</taxon>
        <taxon>Rhodothermota</taxon>
        <taxon>Rhodothermia</taxon>
        <taxon>Rhodothermales</taxon>
        <taxon>Rhodothermaceae</taxon>
        <taxon>Rhodothermus</taxon>
    </lineage>
</organism>
<keyword evidence="1" id="KW-0808">Transferase</keyword>
<comment type="caution">
    <text evidence="3">Lacks conserved residue(s) required for the propagation of feature annotation.</text>
</comment>
<evidence type="ECO:0000256" key="4">
    <source>
        <dbReference type="PROSITE-ProRule" id="PRU00236"/>
    </source>
</evidence>
<dbReference type="SUPFAM" id="SSF52467">
    <property type="entry name" value="DHS-like NAD/FAD-binding domain"/>
    <property type="match status" value="1"/>
</dbReference>
<comment type="caution">
    <text evidence="6">The sequence shown here is derived from an EMBL/GenBank/DDBJ whole genome shotgun (WGS) entry which is preliminary data.</text>
</comment>
<comment type="similarity">
    <text evidence="3">Belongs to the sirtuin family. Class III subfamily.</text>
</comment>
<sequence length="258" mass="28002">MKAFPPALIERLAGAQSVAVLTGAGISAESGVPTFRDAGGLWEQFRPEELANVQAFLRNPDLVQRWYAYCRKLVREVEPNAGHYALVALERLIPDFTLITQNVDNLHRRAGSQRIVELHGNLLRSYCINCRRPATEIDLEAAAEGQPARCPACGGLIRPDVVWFGEFLPEEALTEAYAACERAEVFLSIGTSALVYPAAGLPLEAKRHGAYVAEINLHPSAIAREVDAVILGKAGEILPVLVETLRQARSRNAPAAGS</sequence>
<reference evidence="6" key="1">
    <citation type="journal article" date="2020" name="mSystems">
        <title>Genome- and Community-Level Interaction Insights into Carbon Utilization and Element Cycling Functions of Hydrothermarchaeota in Hydrothermal Sediment.</title>
        <authorList>
            <person name="Zhou Z."/>
            <person name="Liu Y."/>
            <person name="Xu W."/>
            <person name="Pan J."/>
            <person name="Luo Z.H."/>
            <person name="Li M."/>
        </authorList>
    </citation>
    <scope>NUCLEOTIDE SEQUENCE [LARGE SCALE GENOMIC DNA]</scope>
    <source>
        <strain evidence="6">SpSt-143</strain>
    </source>
</reference>
<keyword evidence="3 4" id="KW-0479">Metal-binding</keyword>
<keyword evidence="2 3" id="KW-0520">NAD</keyword>
<dbReference type="Pfam" id="PF02146">
    <property type="entry name" value="SIR2"/>
    <property type="match status" value="1"/>
</dbReference>
<comment type="cofactor">
    <cofactor evidence="3">
        <name>Zn(2+)</name>
        <dbReference type="ChEBI" id="CHEBI:29105"/>
    </cofactor>
    <text evidence="3">Binds 1 zinc ion per subunit.</text>
</comment>
<dbReference type="GO" id="GO:0017136">
    <property type="term" value="F:histone deacetylase activity, NAD-dependent"/>
    <property type="evidence" value="ECO:0007669"/>
    <property type="project" value="TreeGrafter"/>
</dbReference>
<accession>A0A7V2AZK4</accession>
<dbReference type="GO" id="GO:0070403">
    <property type="term" value="F:NAD+ binding"/>
    <property type="evidence" value="ECO:0007669"/>
    <property type="project" value="UniProtKB-UniRule"/>
</dbReference>
<dbReference type="EC" id="2.3.1.286" evidence="3"/>
<name>A0A7V2AZK4_RHOMR</name>
<evidence type="ECO:0000256" key="2">
    <source>
        <dbReference type="ARBA" id="ARBA00023027"/>
    </source>
</evidence>
<feature type="binding site" evidence="3 4">
    <location>
        <position position="130"/>
    </location>
    <ligand>
        <name>Zn(2+)</name>
        <dbReference type="ChEBI" id="CHEBI:29105"/>
    </ligand>
</feature>
<evidence type="ECO:0000256" key="1">
    <source>
        <dbReference type="ARBA" id="ARBA00022679"/>
    </source>
</evidence>
<dbReference type="GO" id="GO:0036054">
    <property type="term" value="F:protein-malonyllysine demalonylase activity"/>
    <property type="evidence" value="ECO:0007669"/>
    <property type="project" value="InterPro"/>
</dbReference>
<feature type="binding site" evidence="3">
    <location>
        <position position="234"/>
    </location>
    <ligand>
        <name>NAD(+)</name>
        <dbReference type="ChEBI" id="CHEBI:57540"/>
    </ligand>
</feature>
<dbReference type="GO" id="GO:0036055">
    <property type="term" value="F:protein-succinyllysine desuccinylase activity"/>
    <property type="evidence" value="ECO:0007669"/>
    <property type="project" value="InterPro"/>
</dbReference>
<dbReference type="GO" id="GO:0005737">
    <property type="term" value="C:cytoplasm"/>
    <property type="evidence" value="ECO:0007669"/>
    <property type="project" value="UniProtKB-SubCell"/>
</dbReference>
<dbReference type="InterPro" id="IPR026590">
    <property type="entry name" value="Ssirtuin_cat_dom"/>
</dbReference>
<dbReference type="InterPro" id="IPR027546">
    <property type="entry name" value="Sirtuin_class_III"/>
</dbReference>
<comment type="subcellular location">
    <subcellularLocation>
        <location evidence="3">Cytoplasm</location>
    </subcellularLocation>
</comment>
<keyword evidence="3 4" id="KW-0862">Zinc</keyword>
<proteinExistence type="inferred from homology"/>
<dbReference type="InterPro" id="IPR003000">
    <property type="entry name" value="Sirtuin"/>
</dbReference>
<dbReference type="AlphaFoldDB" id="A0A7V2AZK4"/>
<feature type="domain" description="Deacetylase sirtuin-type" evidence="5">
    <location>
        <begin position="1"/>
        <end position="248"/>
    </location>
</feature>
<evidence type="ECO:0000313" key="6">
    <source>
        <dbReference type="EMBL" id="HER95548.1"/>
    </source>
</evidence>
<dbReference type="Gene3D" id="3.40.50.1220">
    <property type="entry name" value="TPP-binding domain"/>
    <property type="match status" value="1"/>
</dbReference>
<protein>
    <recommendedName>
        <fullName evidence="3">NAD-dependent protein deacylase</fullName>
        <ecNumber evidence="3">2.3.1.286</ecNumber>
    </recommendedName>
    <alternativeName>
        <fullName evidence="3">Regulatory protein SIR2 homolog</fullName>
    </alternativeName>
</protein>
<evidence type="ECO:0000256" key="3">
    <source>
        <dbReference type="HAMAP-Rule" id="MF_01121"/>
    </source>
</evidence>
<gene>
    <name evidence="3" type="primary">cobB</name>
    <name evidence="6" type="ORF">ENO59_03390</name>
</gene>
<dbReference type="PANTHER" id="PTHR11085">
    <property type="entry name" value="NAD-DEPENDENT PROTEIN DEACYLASE SIRTUIN-5, MITOCHONDRIAL-RELATED"/>
    <property type="match status" value="1"/>
</dbReference>
<evidence type="ECO:0000259" key="5">
    <source>
        <dbReference type="PROSITE" id="PS50305"/>
    </source>
</evidence>
<feature type="binding site" evidence="3">
    <location>
        <begin position="101"/>
        <end position="104"/>
    </location>
    <ligand>
        <name>NAD(+)</name>
        <dbReference type="ChEBI" id="CHEBI:57540"/>
    </ligand>
</feature>
<dbReference type="Gene3D" id="3.30.1600.10">
    <property type="entry name" value="SIR2/SIRT2 'Small Domain"/>
    <property type="match status" value="1"/>
</dbReference>
<dbReference type="InterPro" id="IPR050134">
    <property type="entry name" value="NAD-dep_sirtuin_deacylases"/>
</dbReference>
<comment type="function">
    <text evidence="3">NAD-dependent protein deacetylase which modulates the activities of several proteins which are inactive in their acetylated form.</text>
</comment>
<feature type="binding site" evidence="3 4">
    <location>
        <position position="127"/>
    </location>
    <ligand>
        <name>Zn(2+)</name>
        <dbReference type="ChEBI" id="CHEBI:29105"/>
    </ligand>
</feature>
<dbReference type="PANTHER" id="PTHR11085:SF4">
    <property type="entry name" value="NAD-DEPENDENT PROTEIN DEACYLASE"/>
    <property type="match status" value="1"/>
</dbReference>
<dbReference type="InterPro" id="IPR029035">
    <property type="entry name" value="DHS-like_NAD/FAD-binding_dom"/>
</dbReference>
<dbReference type="EMBL" id="DSGB01000004">
    <property type="protein sequence ID" value="HER95548.1"/>
    <property type="molecule type" value="Genomic_DNA"/>
</dbReference>
<keyword evidence="3" id="KW-0963">Cytoplasm</keyword>
<dbReference type="PROSITE" id="PS50305">
    <property type="entry name" value="SIRTUIN"/>
    <property type="match status" value="1"/>
</dbReference>
<feature type="binding site" evidence="3">
    <location>
        <begin position="23"/>
        <end position="42"/>
    </location>
    <ligand>
        <name>NAD(+)</name>
        <dbReference type="ChEBI" id="CHEBI:57540"/>
    </ligand>
</feature>